<reference evidence="1" key="1">
    <citation type="submission" date="2020-01" db="EMBL/GenBank/DDBJ databases">
        <authorList>
            <person name="Seo Y.L."/>
        </authorList>
    </citation>
    <scope>NUCLEOTIDE SEQUENCE</scope>
    <source>
        <strain evidence="1">R11</strain>
    </source>
</reference>
<comment type="caution">
    <text evidence="1">The sequence shown here is derived from an EMBL/GenBank/DDBJ whole genome shotgun (WGS) entry which is preliminary data.</text>
</comment>
<gene>
    <name evidence="1" type="ORF">GSY63_19450</name>
</gene>
<protein>
    <recommendedName>
        <fullName evidence="3">TonB C-terminal domain-containing protein</fullName>
    </recommendedName>
</protein>
<sequence length="175" mass="19682">MNKLFLILVFIILTFSVQLTIAQSGQRVEAHLVENDTLAKYISKTFTRVTKQKSTDLCVSSTVFAQFIINAKGDITNVEFIEYDKRYPVFKEILSELITATKGLWVPAKENGLSVESKKFILPLIFEMEAGCPVGSRHPFNQSNQAFINLFSQKGVKAQIDCVLLAPYYMTSSVD</sequence>
<proteinExistence type="predicted"/>
<keyword evidence="2" id="KW-1185">Reference proteome</keyword>
<organism evidence="1 2">
    <name type="scientific">Mucilaginibacter agri</name>
    <dbReference type="NCBI Taxonomy" id="2695265"/>
    <lineage>
        <taxon>Bacteria</taxon>
        <taxon>Pseudomonadati</taxon>
        <taxon>Bacteroidota</taxon>
        <taxon>Sphingobacteriia</taxon>
        <taxon>Sphingobacteriales</taxon>
        <taxon>Sphingobacteriaceae</taxon>
        <taxon>Mucilaginibacter</taxon>
    </lineage>
</organism>
<dbReference type="AlphaFoldDB" id="A0A965ZIA3"/>
<dbReference type="RefSeq" id="WP_166587497.1">
    <property type="nucleotide sequence ID" value="NZ_WWEO01000044.1"/>
</dbReference>
<dbReference type="EMBL" id="WWEO01000044">
    <property type="protein sequence ID" value="NCD71550.1"/>
    <property type="molecule type" value="Genomic_DNA"/>
</dbReference>
<evidence type="ECO:0000313" key="1">
    <source>
        <dbReference type="EMBL" id="NCD71550.1"/>
    </source>
</evidence>
<accession>A0A965ZIA3</accession>
<evidence type="ECO:0000313" key="2">
    <source>
        <dbReference type="Proteomes" id="UP000638732"/>
    </source>
</evidence>
<reference evidence="1" key="2">
    <citation type="submission" date="2020-10" db="EMBL/GenBank/DDBJ databases">
        <title>Mucilaginibacter sp. nov., isolated from soil.</title>
        <authorList>
            <person name="Jeon C.O."/>
        </authorList>
    </citation>
    <scope>NUCLEOTIDE SEQUENCE</scope>
    <source>
        <strain evidence="1">R11</strain>
    </source>
</reference>
<name>A0A965ZIA3_9SPHI</name>
<dbReference type="Gene3D" id="3.30.1150.10">
    <property type="match status" value="1"/>
</dbReference>
<evidence type="ECO:0008006" key="3">
    <source>
        <dbReference type="Google" id="ProtNLM"/>
    </source>
</evidence>
<dbReference type="Proteomes" id="UP000638732">
    <property type="component" value="Unassembled WGS sequence"/>
</dbReference>